<dbReference type="Proteomes" id="UP000318053">
    <property type="component" value="Unassembled WGS sequence"/>
</dbReference>
<dbReference type="GO" id="GO:0006313">
    <property type="term" value="P:DNA transposition"/>
    <property type="evidence" value="ECO:0007669"/>
    <property type="project" value="InterPro"/>
</dbReference>
<dbReference type="Pfam" id="PF13808">
    <property type="entry name" value="DDE_Tnp_1_assoc"/>
    <property type="match status" value="1"/>
</dbReference>
<dbReference type="PANTHER" id="PTHR30298">
    <property type="entry name" value="H REPEAT-ASSOCIATED PREDICTED TRANSPOSASE"/>
    <property type="match status" value="1"/>
</dbReference>
<proteinExistence type="predicted"/>
<dbReference type="GO" id="GO:0003677">
    <property type="term" value="F:DNA binding"/>
    <property type="evidence" value="ECO:0007669"/>
    <property type="project" value="InterPro"/>
</dbReference>
<evidence type="ECO:0000259" key="2">
    <source>
        <dbReference type="Pfam" id="PF13808"/>
    </source>
</evidence>
<keyword evidence="4" id="KW-1185">Reference proteome</keyword>
<dbReference type="InterPro" id="IPR032806">
    <property type="entry name" value="YbfD_N"/>
</dbReference>
<dbReference type="InterPro" id="IPR051698">
    <property type="entry name" value="Transposase_11-like"/>
</dbReference>
<dbReference type="InterPro" id="IPR047647">
    <property type="entry name" value="ISAs1_transpos"/>
</dbReference>
<reference evidence="3 4" key="1">
    <citation type="submission" date="2019-02" db="EMBL/GenBank/DDBJ databases">
        <title>Deep-cultivation of Planctomycetes and their phenomic and genomic characterization uncovers novel biology.</title>
        <authorList>
            <person name="Wiegand S."/>
            <person name="Jogler M."/>
            <person name="Boedeker C."/>
            <person name="Pinto D."/>
            <person name="Vollmers J."/>
            <person name="Rivas-Marin E."/>
            <person name="Kohn T."/>
            <person name="Peeters S.H."/>
            <person name="Heuer A."/>
            <person name="Rast P."/>
            <person name="Oberbeckmann S."/>
            <person name="Bunk B."/>
            <person name="Jeske O."/>
            <person name="Meyerdierks A."/>
            <person name="Storesund J.E."/>
            <person name="Kallscheuer N."/>
            <person name="Luecker S."/>
            <person name="Lage O.M."/>
            <person name="Pohl T."/>
            <person name="Merkel B.J."/>
            <person name="Hornburger P."/>
            <person name="Mueller R.-W."/>
            <person name="Bruemmer F."/>
            <person name="Labrenz M."/>
            <person name="Spormann A.M."/>
            <person name="Op Den Camp H."/>
            <person name="Overmann J."/>
            <person name="Amann R."/>
            <person name="Jetten M.S.M."/>
            <person name="Mascher T."/>
            <person name="Medema M.H."/>
            <person name="Devos D.P."/>
            <person name="Kaster A.-K."/>
            <person name="Ovreas L."/>
            <person name="Rohde M."/>
            <person name="Galperin M.Y."/>
            <person name="Jogler C."/>
        </authorList>
    </citation>
    <scope>NUCLEOTIDE SEQUENCE [LARGE SCALE GENOMIC DNA]</scope>
    <source>
        <strain evidence="3 4">CA85</strain>
    </source>
</reference>
<evidence type="ECO:0000259" key="1">
    <source>
        <dbReference type="Pfam" id="PF01609"/>
    </source>
</evidence>
<comment type="caution">
    <text evidence="3">The sequence shown here is derived from an EMBL/GenBank/DDBJ whole genome shotgun (WGS) entry which is preliminary data.</text>
</comment>
<dbReference type="Pfam" id="PF01609">
    <property type="entry name" value="DDE_Tnp_1"/>
    <property type="match status" value="1"/>
</dbReference>
<gene>
    <name evidence="3" type="ORF">CA85_46990</name>
</gene>
<dbReference type="PANTHER" id="PTHR30298:SF0">
    <property type="entry name" value="PROTEIN YBFL-RELATED"/>
    <property type="match status" value="1"/>
</dbReference>
<evidence type="ECO:0000313" key="4">
    <source>
        <dbReference type="Proteomes" id="UP000318053"/>
    </source>
</evidence>
<dbReference type="EMBL" id="SJPK01000019">
    <property type="protein sequence ID" value="TWT55991.1"/>
    <property type="molecule type" value="Genomic_DNA"/>
</dbReference>
<evidence type="ECO:0000313" key="3">
    <source>
        <dbReference type="EMBL" id="TWT55991.1"/>
    </source>
</evidence>
<name>A0A5C5X121_9BACT</name>
<dbReference type="InterPro" id="IPR002559">
    <property type="entry name" value="Transposase_11"/>
</dbReference>
<organism evidence="3 4">
    <name type="scientific">Allorhodopirellula solitaria</name>
    <dbReference type="NCBI Taxonomy" id="2527987"/>
    <lineage>
        <taxon>Bacteria</taxon>
        <taxon>Pseudomonadati</taxon>
        <taxon>Planctomycetota</taxon>
        <taxon>Planctomycetia</taxon>
        <taxon>Pirellulales</taxon>
        <taxon>Pirellulaceae</taxon>
        <taxon>Allorhodopirellula</taxon>
    </lineage>
</organism>
<feature type="domain" description="H repeat-associated protein N-terminal" evidence="2">
    <location>
        <begin position="2"/>
        <end position="37"/>
    </location>
</feature>
<dbReference type="NCBIfam" id="NF033564">
    <property type="entry name" value="transpos_ISAs1"/>
    <property type="match status" value="1"/>
</dbReference>
<accession>A0A5C5X121</accession>
<dbReference type="AlphaFoldDB" id="A0A5C5X121"/>
<sequence length="318" mass="35069">MEQFIELPCGIPSHDTIGRILSIIKPAEFQKALLAWLSELRRIPDGDSPIVVPIDGKTARGSYTDAEKSNAIHIVSAWASDYGITLGQVAVDSKSNEITAVPQLLDMMELKGTIVTLDAMGCQKAIAKKVIEGGGDFTFAVKDNHPKLAAAIEQAFLDAYEAGLLESGFRSKTVREKGHGREEMRSYCVASVPESMKALTRAWPGIQSIGQAINVTTNGEKETSETRYYISSRAPKVGEFSQSVRKHWGIESMHWILDVVFGEDASRIRTGHAVENMSFTKKFVISLLKQDTSKTSLKGKRKRAGWNTDFLQKLMFGE</sequence>
<dbReference type="GO" id="GO:0004803">
    <property type="term" value="F:transposase activity"/>
    <property type="evidence" value="ECO:0007669"/>
    <property type="project" value="InterPro"/>
</dbReference>
<feature type="domain" description="Transposase IS4-like" evidence="1">
    <location>
        <begin position="50"/>
        <end position="285"/>
    </location>
</feature>
<protein>
    <submittedName>
        <fullName evidence="3">Transposase DDE domain protein</fullName>
    </submittedName>
</protein>